<dbReference type="GO" id="GO:0016787">
    <property type="term" value="F:hydrolase activity"/>
    <property type="evidence" value="ECO:0007669"/>
    <property type="project" value="UniProtKB-KW"/>
</dbReference>
<accession>A0A7C9KMQ3</accession>
<dbReference type="Gene3D" id="3.40.710.10">
    <property type="entry name" value="DD-peptidase/beta-lactamase superfamily"/>
    <property type="match status" value="1"/>
</dbReference>
<sequence>MTEIQAPEADTRVAIVEVGAAADAAAAAKAAWGQWPGHAMPPVRLETARPAKDGWDARAVFGYDTPPNARRAVQAVALRHGSSWTVLLFDGAEATGEKRGAALGLVSQSLRPAGYTRESFAGRTALPLTPERVEALKAFVRDGMAALDVPGVGLAFIENGKVVWEGGLGVRSLATRQPVDEHTNFMIASNTKSMATMLLAELADAGKLTWDTPVTKVYPAFRLGDDATTAATQIRHLVCACTGLPRKDMEWLFATTAQTPASDTFRQLAATQPTSRFGEAFQYNNLMASAAGYVAANLFYPGMEVGAGFDKAVGEHIWAPVGMTDSTMAFDRALAGNHASPHAVDLDGKAVVSVAGADVNRTIAPFRPAGGAWSSAHDMIRYVGLELAGGKLPDGKQLVSQKNLFERRARGVPTGQDRWYGMGLEEDMAWGVPIIHHGGDLLGFHSDMMWLPQAGVGAVILTNGDDGYALRRPLMRRLVEILYDGKPEAVADVAAAATRTRAEVAEFRGRVTQPADPAATAALAVRYSNPELGPLTVTRRGDKVDFAFTAWHSEMLTHVNTDRTISFLTVTPGLTGLDFVVGGSGGKRTLTMRDAQHEYVFTEAGG</sequence>
<evidence type="ECO:0000259" key="1">
    <source>
        <dbReference type="Pfam" id="PF00144"/>
    </source>
</evidence>
<evidence type="ECO:0000313" key="2">
    <source>
        <dbReference type="EMBL" id="MQT17144.1"/>
    </source>
</evidence>
<dbReference type="Proteomes" id="UP000481327">
    <property type="component" value="Unassembled WGS sequence"/>
</dbReference>
<dbReference type="Pfam" id="PF00144">
    <property type="entry name" value="Beta-lactamase"/>
    <property type="match status" value="1"/>
</dbReference>
<dbReference type="PANTHER" id="PTHR46825">
    <property type="entry name" value="D-ALANYL-D-ALANINE-CARBOXYPEPTIDASE/ENDOPEPTIDASE AMPH"/>
    <property type="match status" value="1"/>
</dbReference>
<proteinExistence type="predicted"/>
<gene>
    <name evidence="2" type="ORF">F3168_07700</name>
</gene>
<organism evidence="2 3">
    <name type="scientific">Sandarakinorhabdus fusca</name>
    <dbReference type="NCBI Taxonomy" id="1439888"/>
    <lineage>
        <taxon>Bacteria</taxon>
        <taxon>Pseudomonadati</taxon>
        <taxon>Pseudomonadota</taxon>
        <taxon>Alphaproteobacteria</taxon>
        <taxon>Sphingomonadales</taxon>
        <taxon>Sphingosinicellaceae</taxon>
        <taxon>Sandarakinorhabdus</taxon>
    </lineage>
</organism>
<dbReference type="AlphaFoldDB" id="A0A7C9KMQ3"/>
<name>A0A7C9KMQ3_9SPHN</name>
<dbReference type="InterPro" id="IPR012338">
    <property type="entry name" value="Beta-lactam/transpept-like"/>
</dbReference>
<dbReference type="InterPro" id="IPR001466">
    <property type="entry name" value="Beta-lactam-related"/>
</dbReference>
<comment type="caution">
    <text evidence="2">The sequence shown here is derived from an EMBL/GenBank/DDBJ whole genome shotgun (WGS) entry which is preliminary data.</text>
</comment>
<reference evidence="2 3" key="1">
    <citation type="submission" date="2019-09" db="EMBL/GenBank/DDBJ databases">
        <title>Polymorphobacter sp. isolated from a lake in China.</title>
        <authorList>
            <person name="Liu Z."/>
        </authorList>
    </citation>
    <scope>NUCLEOTIDE SEQUENCE [LARGE SCALE GENOMIC DNA]</scope>
    <source>
        <strain evidence="2 3">D40P</strain>
    </source>
</reference>
<keyword evidence="3" id="KW-1185">Reference proteome</keyword>
<dbReference type="EMBL" id="WIOL01000002">
    <property type="protein sequence ID" value="MQT17144.1"/>
    <property type="molecule type" value="Genomic_DNA"/>
</dbReference>
<dbReference type="SUPFAM" id="SSF56601">
    <property type="entry name" value="beta-lactamase/transpeptidase-like"/>
    <property type="match status" value="1"/>
</dbReference>
<dbReference type="InterPro" id="IPR050491">
    <property type="entry name" value="AmpC-like"/>
</dbReference>
<protein>
    <submittedName>
        <fullName evidence="2">Serine hydrolase</fullName>
    </submittedName>
</protein>
<dbReference type="PANTHER" id="PTHR46825:SF15">
    <property type="entry name" value="BETA-LACTAMASE-RELATED DOMAIN-CONTAINING PROTEIN"/>
    <property type="match status" value="1"/>
</dbReference>
<feature type="domain" description="Beta-lactamase-related" evidence="1">
    <location>
        <begin position="137"/>
        <end position="469"/>
    </location>
</feature>
<evidence type="ECO:0000313" key="3">
    <source>
        <dbReference type="Proteomes" id="UP000481327"/>
    </source>
</evidence>
<keyword evidence="2" id="KW-0378">Hydrolase</keyword>